<dbReference type="PANTHER" id="PTHR42701:SF1">
    <property type="entry name" value="IMIDAZOLE GLYCEROL PHOSPHATE SYNTHASE SUBUNIT HISH"/>
    <property type="match status" value="1"/>
</dbReference>
<gene>
    <name evidence="2" type="ORF">KP509_37G061500</name>
</gene>
<dbReference type="Gene3D" id="3.40.50.880">
    <property type="match status" value="1"/>
</dbReference>
<organism evidence="2 3">
    <name type="scientific">Ceratopteris richardii</name>
    <name type="common">Triangle waterfern</name>
    <dbReference type="NCBI Taxonomy" id="49495"/>
    <lineage>
        <taxon>Eukaryota</taxon>
        <taxon>Viridiplantae</taxon>
        <taxon>Streptophyta</taxon>
        <taxon>Embryophyta</taxon>
        <taxon>Tracheophyta</taxon>
        <taxon>Polypodiopsida</taxon>
        <taxon>Polypodiidae</taxon>
        <taxon>Polypodiales</taxon>
        <taxon>Pteridineae</taxon>
        <taxon>Pteridaceae</taxon>
        <taxon>Parkerioideae</taxon>
        <taxon>Ceratopteris</taxon>
    </lineage>
</organism>
<sequence length="109" mass="11923">MLNLATSISYGFSGRDVVSLSPVCYSERHGSSFVTRANYSYNGNSSKERVVTLLDYGAGNVRSIRNAIQRLGYHINDVKCPEDISNADTLIFPGVGAFGAAMDFLHKNR</sequence>
<accession>A0A8T2Q9J2</accession>
<dbReference type="InterPro" id="IPR010139">
    <property type="entry name" value="Imidazole-glycPsynth_HisH"/>
</dbReference>
<evidence type="ECO:0000313" key="3">
    <source>
        <dbReference type="Proteomes" id="UP000825935"/>
    </source>
</evidence>
<dbReference type="AlphaFoldDB" id="A0A8T2Q9J2"/>
<dbReference type="OrthoDB" id="10254903at2759"/>
<proteinExistence type="predicted"/>
<name>A0A8T2Q9J2_CERRI</name>
<dbReference type="InterPro" id="IPR029062">
    <property type="entry name" value="Class_I_gatase-like"/>
</dbReference>
<protein>
    <submittedName>
        <fullName evidence="2">Uncharacterized protein</fullName>
    </submittedName>
</protein>
<evidence type="ECO:0000256" key="1">
    <source>
        <dbReference type="ARBA" id="ARBA00022962"/>
    </source>
</evidence>
<reference evidence="2" key="1">
    <citation type="submission" date="2021-08" db="EMBL/GenBank/DDBJ databases">
        <title>WGS assembly of Ceratopteris richardii.</title>
        <authorList>
            <person name="Marchant D.B."/>
            <person name="Chen G."/>
            <person name="Jenkins J."/>
            <person name="Shu S."/>
            <person name="Leebens-Mack J."/>
            <person name="Grimwood J."/>
            <person name="Schmutz J."/>
            <person name="Soltis P."/>
            <person name="Soltis D."/>
            <person name="Chen Z.-H."/>
        </authorList>
    </citation>
    <scope>NUCLEOTIDE SEQUENCE</scope>
    <source>
        <strain evidence="2">Whitten #5841</strain>
        <tissue evidence="2">Leaf</tissue>
    </source>
</reference>
<dbReference type="SUPFAM" id="SSF52317">
    <property type="entry name" value="Class I glutamine amidotransferase-like"/>
    <property type="match status" value="1"/>
</dbReference>
<evidence type="ECO:0000313" key="2">
    <source>
        <dbReference type="EMBL" id="KAH7280326.1"/>
    </source>
</evidence>
<dbReference type="EMBL" id="CM035442">
    <property type="protein sequence ID" value="KAH7280326.1"/>
    <property type="molecule type" value="Genomic_DNA"/>
</dbReference>
<keyword evidence="3" id="KW-1185">Reference proteome</keyword>
<dbReference type="PANTHER" id="PTHR42701">
    <property type="entry name" value="IMIDAZOLE GLYCEROL PHOSPHATE SYNTHASE SUBUNIT HISH"/>
    <property type="match status" value="1"/>
</dbReference>
<dbReference type="GO" id="GO:0000105">
    <property type="term" value="P:L-histidine biosynthetic process"/>
    <property type="evidence" value="ECO:0007669"/>
    <property type="project" value="InterPro"/>
</dbReference>
<dbReference type="GO" id="GO:0000107">
    <property type="term" value="F:imidazoleglycerol-phosphate synthase activity"/>
    <property type="evidence" value="ECO:0007669"/>
    <property type="project" value="TreeGrafter"/>
</dbReference>
<dbReference type="PROSITE" id="PS51273">
    <property type="entry name" value="GATASE_TYPE_1"/>
    <property type="match status" value="1"/>
</dbReference>
<keyword evidence="1" id="KW-0315">Glutamine amidotransferase</keyword>
<dbReference type="Proteomes" id="UP000825935">
    <property type="component" value="Chromosome 37"/>
</dbReference>
<comment type="caution">
    <text evidence="2">The sequence shown here is derived from an EMBL/GenBank/DDBJ whole genome shotgun (WGS) entry which is preliminary data.</text>
</comment>